<evidence type="ECO:0000256" key="2">
    <source>
        <dbReference type="SAM" id="MobiDB-lite"/>
    </source>
</evidence>
<reference evidence="3" key="1">
    <citation type="submission" date="2021-01" db="EMBL/GenBank/DDBJ databases">
        <title>Deciphering the adaptive evolutionary patterns associated with biogeogrpahic diversity in the finger millet blast pathogen Magnaporthe oryzae in Eastern Africa.</title>
        <authorList>
            <person name="Onyema G."/>
            <person name="Shittu T.A."/>
            <person name="Dodsworth S."/>
            <person name="Devilliers S."/>
            <person name="Muthumeenakshi S."/>
            <person name="Sreenivasaprasad S."/>
        </authorList>
    </citation>
    <scope>NUCLEOTIDE SEQUENCE</scope>
    <source>
        <strain evidence="3">D15/s37</strain>
    </source>
</reference>
<protein>
    <submittedName>
        <fullName evidence="3">Uncharacterized protein</fullName>
    </submittedName>
</protein>
<dbReference type="EMBL" id="JABSND010000283">
    <property type="protein sequence ID" value="KAI6292589.1"/>
    <property type="molecule type" value="Genomic_DNA"/>
</dbReference>
<proteinExistence type="predicted"/>
<name>A0ABQ8N7N2_PYRGI</name>
<evidence type="ECO:0000256" key="1">
    <source>
        <dbReference type="SAM" id="Coils"/>
    </source>
</evidence>
<sequence length="197" mass="22099">MEPESDYFANAPEGARDYVVRAPKSIQRWILRKVCDHTKEIERLEARHRMEIKTLKVELGEPSFSTSKRGQSIEVQLVEQQAMLEKLRTENERLKREMEEVKRGIKARYRRDEYQTNMEPALGPASAPVLSASRGESEHSSDTTGSTPQNVADPVDADMPDAAFSSPEAHSSTSISLNSPPQSPCNSANRLSNDIRT</sequence>
<evidence type="ECO:0000313" key="3">
    <source>
        <dbReference type="EMBL" id="KAI6292589.1"/>
    </source>
</evidence>
<keyword evidence="4" id="KW-1185">Reference proteome</keyword>
<gene>
    <name evidence="3" type="ORF">MCOR33_009735</name>
</gene>
<feature type="region of interest" description="Disordered" evidence="2">
    <location>
        <begin position="112"/>
        <end position="197"/>
    </location>
</feature>
<evidence type="ECO:0000313" key="4">
    <source>
        <dbReference type="Proteomes" id="UP001059893"/>
    </source>
</evidence>
<accession>A0ABQ8N7N2</accession>
<keyword evidence="1" id="KW-0175">Coiled coil</keyword>
<feature type="compositionally biased region" description="Polar residues" evidence="2">
    <location>
        <begin position="168"/>
        <end position="197"/>
    </location>
</feature>
<comment type="caution">
    <text evidence="3">The sequence shown here is derived from an EMBL/GenBank/DDBJ whole genome shotgun (WGS) entry which is preliminary data.</text>
</comment>
<feature type="coiled-coil region" evidence="1">
    <location>
        <begin position="77"/>
        <end position="104"/>
    </location>
</feature>
<dbReference type="Proteomes" id="UP001059893">
    <property type="component" value="Unassembled WGS sequence"/>
</dbReference>
<organism evidence="3 4">
    <name type="scientific">Pyricularia grisea</name>
    <name type="common">Crabgrass-specific blast fungus</name>
    <name type="synonym">Magnaporthe grisea</name>
    <dbReference type="NCBI Taxonomy" id="148305"/>
    <lineage>
        <taxon>Eukaryota</taxon>
        <taxon>Fungi</taxon>
        <taxon>Dikarya</taxon>
        <taxon>Ascomycota</taxon>
        <taxon>Pezizomycotina</taxon>
        <taxon>Sordariomycetes</taxon>
        <taxon>Sordariomycetidae</taxon>
        <taxon>Magnaporthales</taxon>
        <taxon>Pyriculariaceae</taxon>
        <taxon>Pyricularia</taxon>
    </lineage>
</organism>